<feature type="region of interest" description="Disordered" evidence="1">
    <location>
        <begin position="246"/>
        <end position="305"/>
    </location>
</feature>
<dbReference type="InterPro" id="IPR011051">
    <property type="entry name" value="RmlC_Cupin_sf"/>
</dbReference>
<evidence type="ECO:0000313" key="5">
    <source>
        <dbReference type="Proteomes" id="UP000008810"/>
    </source>
</evidence>
<dbReference type="Proteomes" id="UP000008810">
    <property type="component" value="Chromosome 4"/>
</dbReference>
<protein>
    <recommendedName>
        <fullName evidence="2">Cupin type-1 domain-containing protein</fullName>
    </recommendedName>
</protein>
<evidence type="ECO:0000259" key="2">
    <source>
        <dbReference type="SMART" id="SM00835"/>
    </source>
</evidence>
<reference evidence="3" key="2">
    <citation type="submission" date="2017-06" db="EMBL/GenBank/DDBJ databases">
        <title>WGS assembly of Brachypodium distachyon.</title>
        <authorList>
            <consortium name="The International Brachypodium Initiative"/>
            <person name="Lucas S."/>
            <person name="Harmon-Smith M."/>
            <person name="Lail K."/>
            <person name="Tice H."/>
            <person name="Grimwood J."/>
            <person name="Bruce D."/>
            <person name="Barry K."/>
            <person name="Shu S."/>
            <person name="Lindquist E."/>
            <person name="Wang M."/>
            <person name="Pitluck S."/>
            <person name="Vogel J.P."/>
            <person name="Garvin D.F."/>
            <person name="Mockler T.C."/>
            <person name="Schmutz J."/>
            <person name="Rokhsar D."/>
            <person name="Bevan M.W."/>
        </authorList>
    </citation>
    <scope>NUCLEOTIDE SEQUENCE</scope>
    <source>
        <strain evidence="3">Bd21</strain>
    </source>
</reference>
<dbReference type="Gramene" id="PNT65103">
    <property type="protein sequence ID" value="PNT65103"/>
    <property type="gene ID" value="BRADI_4g37310v3"/>
</dbReference>
<accession>A0A2K2CSW0</accession>
<dbReference type="SMART" id="SM00835">
    <property type="entry name" value="Cupin_1"/>
    <property type="match status" value="2"/>
</dbReference>
<feature type="compositionally biased region" description="Gly residues" evidence="1">
    <location>
        <begin position="256"/>
        <end position="280"/>
    </location>
</feature>
<organism evidence="3">
    <name type="scientific">Brachypodium distachyon</name>
    <name type="common">Purple false brome</name>
    <name type="synonym">Trachynia distachya</name>
    <dbReference type="NCBI Taxonomy" id="15368"/>
    <lineage>
        <taxon>Eukaryota</taxon>
        <taxon>Viridiplantae</taxon>
        <taxon>Streptophyta</taxon>
        <taxon>Embryophyta</taxon>
        <taxon>Tracheophyta</taxon>
        <taxon>Spermatophyta</taxon>
        <taxon>Magnoliopsida</taxon>
        <taxon>Liliopsida</taxon>
        <taxon>Poales</taxon>
        <taxon>Poaceae</taxon>
        <taxon>BOP clade</taxon>
        <taxon>Pooideae</taxon>
        <taxon>Stipodae</taxon>
        <taxon>Brachypodieae</taxon>
        <taxon>Brachypodium</taxon>
    </lineage>
</organism>
<dbReference type="EnsemblPlants" id="PNT65103">
    <property type="protein sequence ID" value="PNT65103"/>
    <property type="gene ID" value="BRADI_4g37310v3"/>
</dbReference>
<proteinExistence type="predicted"/>
<dbReference type="PANTHER" id="PTHR31189">
    <property type="entry name" value="OS03G0336100 PROTEIN-RELATED"/>
    <property type="match status" value="1"/>
</dbReference>
<evidence type="ECO:0000313" key="3">
    <source>
        <dbReference type="EMBL" id="PNT65103.1"/>
    </source>
</evidence>
<dbReference type="InterPro" id="IPR006045">
    <property type="entry name" value="Cupin_1"/>
</dbReference>
<dbReference type="OrthoDB" id="735591at2759"/>
<dbReference type="AlphaFoldDB" id="A0A2K2CSW0"/>
<reference evidence="3 4" key="1">
    <citation type="journal article" date="2010" name="Nature">
        <title>Genome sequencing and analysis of the model grass Brachypodium distachyon.</title>
        <authorList>
            <consortium name="International Brachypodium Initiative"/>
        </authorList>
    </citation>
    <scope>NUCLEOTIDE SEQUENCE [LARGE SCALE GENOMIC DNA]</scope>
    <source>
        <strain evidence="3 4">Bd21</strain>
    </source>
</reference>
<gene>
    <name evidence="3" type="ORF">BRADI_4g37310v3</name>
</gene>
<dbReference type="EMBL" id="CM000883">
    <property type="protein sequence ID" value="PNT65103.1"/>
    <property type="molecule type" value="Genomic_DNA"/>
</dbReference>
<dbReference type="InterPro" id="IPR014710">
    <property type="entry name" value="RmlC-like_jellyroll"/>
</dbReference>
<evidence type="ECO:0000256" key="1">
    <source>
        <dbReference type="SAM" id="MobiDB-lite"/>
    </source>
</evidence>
<dbReference type="Pfam" id="PF00190">
    <property type="entry name" value="Cupin_1"/>
    <property type="match status" value="2"/>
</dbReference>
<keyword evidence="5" id="KW-1185">Reference proteome</keyword>
<feature type="domain" description="Cupin type-1" evidence="2">
    <location>
        <begin position="1"/>
        <end position="140"/>
    </location>
</feature>
<dbReference type="InParanoid" id="A0A2K2CSW0"/>
<name>A0A2K2CSW0_BRADI</name>
<dbReference type="PANTHER" id="PTHR31189:SF45">
    <property type="entry name" value="OS09G0552500 PROTEIN"/>
    <property type="match status" value="1"/>
</dbReference>
<evidence type="ECO:0000313" key="4">
    <source>
        <dbReference type="EnsemblPlants" id="PNT65103"/>
    </source>
</evidence>
<reference evidence="4" key="3">
    <citation type="submission" date="2018-08" db="UniProtKB">
        <authorList>
            <consortium name="EnsemblPlants"/>
        </authorList>
    </citation>
    <scope>IDENTIFICATION</scope>
    <source>
        <strain evidence="4">cv. Bd21</strain>
    </source>
</reference>
<dbReference type="STRING" id="15368.A0A2K2CSW0"/>
<dbReference type="Gene3D" id="2.60.120.10">
    <property type="entry name" value="Jelly Rolls"/>
    <property type="match status" value="2"/>
</dbReference>
<sequence length="327" mass="33281">MSAKPGKVVVQSDAGAYLAWPGADQPGLAVDGLGCGLLVLKPLGLALPHYADSNKFGYMLSGTGLAGVLPLPLPPQPAGHDASEKVVRLADGDLVAVRTGEVSWWYNDGEDDDADMSIVFMADTAGALGQKLLVCPRERDREGLVVRVASGKATAEELASLDGLGISAVVGRIEAGGAGRAPWVVRDGAAQAVYVARGSARVQVSSSGGGDTLAVDEVVSAGSLFVVPRFAVACLVAAGAGRRRGVGVADQERKAGGGAPDQGGLGARRGDAGGRAGRAGRGARAGRAARSGPKSRPPTPWITKHDKSMMVHTTARRAARLLSVMPL</sequence>
<dbReference type="InterPro" id="IPR050253">
    <property type="entry name" value="Seed_Storage-Functional"/>
</dbReference>
<dbReference type="SUPFAM" id="SSF51182">
    <property type="entry name" value="RmlC-like cupins"/>
    <property type="match status" value="1"/>
</dbReference>
<feature type="domain" description="Cupin type-1" evidence="2">
    <location>
        <begin position="146"/>
        <end position="273"/>
    </location>
</feature>